<dbReference type="Gene3D" id="3.40.50.300">
    <property type="entry name" value="P-loop containing nucleotide triphosphate hydrolases"/>
    <property type="match status" value="1"/>
</dbReference>
<evidence type="ECO:0000313" key="6">
    <source>
        <dbReference type="Proteomes" id="UP000008694"/>
    </source>
</evidence>
<accession>D7LXY9</accession>
<evidence type="ECO:0000256" key="2">
    <source>
        <dbReference type="ARBA" id="ARBA00023134"/>
    </source>
</evidence>
<dbReference type="eggNOG" id="ENOG502R7PE">
    <property type="taxonomic scope" value="Eukaryota"/>
</dbReference>
<dbReference type="InterPro" id="IPR027417">
    <property type="entry name" value="P-loop_NTPase"/>
</dbReference>
<evidence type="ECO:0000259" key="4">
    <source>
        <dbReference type="Pfam" id="PF04548"/>
    </source>
</evidence>
<reference evidence="6" key="1">
    <citation type="journal article" date="2011" name="Nat. Genet.">
        <title>The Arabidopsis lyrata genome sequence and the basis of rapid genome size change.</title>
        <authorList>
            <person name="Hu T.T."/>
            <person name="Pattyn P."/>
            <person name="Bakker E.G."/>
            <person name="Cao J."/>
            <person name="Cheng J.-F."/>
            <person name="Clark R.M."/>
            <person name="Fahlgren N."/>
            <person name="Fawcett J.A."/>
            <person name="Grimwood J."/>
            <person name="Gundlach H."/>
            <person name="Haberer G."/>
            <person name="Hollister J.D."/>
            <person name="Ossowski S."/>
            <person name="Ottilar R.P."/>
            <person name="Salamov A.A."/>
            <person name="Schneeberger K."/>
            <person name="Spannagl M."/>
            <person name="Wang X."/>
            <person name="Yang L."/>
            <person name="Nasrallah M.E."/>
            <person name="Bergelson J."/>
            <person name="Carrington J.C."/>
            <person name="Gaut B.S."/>
            <person name="Schmutz J."/>
            <person name="Mayer K.F.X."/>
            <person name="Van de Peer Y."/>
            <person name="Grigoriev I.V."/>
            <person name="Nordborg M."/>
            <person name="Weigel D."/>
            <person name="Guo Y.-L."/>
        </authorList>
    </citation>
    <scope>NUCLEOTIDE SEQUENCE [LARGE SCALE GENOMIC DNA]</scope>
    <source>
        <strain evidence="6">cv. MN47</strain>
    </source>
</reference>
<feature type="coiled-coil region" evidence="3">
    <location>
        <begin position="182"/>
        <end position="252"/>
    </location>
</feature>
<evidence type="ECO:0000313" key="5">
    <source>
        <dbReference type="EMBL" id="EFH48738.1"/>
    </source>
</evidence>
<evidence type="ECO:0000256" key="3">
    <source>
        <dbReference type="SAM" id="Coils"/>
    </source>
</evidence>
<dbReference type="STRING" id="81972.D7LXY9"/>
<dbReference type="GO" id="GO:0005525">
    <property type="term" value="F:GTP binding"/>
    <property type="evidence" value="ECO:0007669"/>
    <property type="project" value="UniProtKB-KW"/>
</dbReference>
<proteinExistence type="predicted"/>
<evidence type="ECO:0000256" key="1">
    <source>
        <dbReference type="ARBA" id="ARBA00022741"/>
    </source>
</evidence>
<dbReference type="PANTHER" id="PTHR10903:SF122">
    <property type="entry name" value="IMMUNE-ASSOCIATED NUCLEOTIDE-BINDING PROTEIN 11-RELATED"/>
    <property type="match status" value="1"/>
</dbReference>
<sequence>MQVCELQSSTLPNGQILNVIDTPGLFSLSPSTEFTCREILRCLALTKDGIDAVLLVFSLRLTEEEKICAFHALEDNGDTFEEYLNDCPDFKEILEACNDRIVLFENKTKAPEIQKAQQVQEVLNYVEEIARTNEKPYMDDLSHEIRENETAFQEKQRQILEMKVNQQEMSHMIKDMVESHENQQLSHMMERVETKLKDTQTRLEQQLKEEQAARLEMEKRANRVEKHSSDVVNRLRRDLERADRMIMQVKTKSNKCIIL</sequence>
<dbReference type="SUPFAM" id="SSF52540">
    <property type="entry name" value="P-loop containing nucleoside triphosphate hydrolases"/>
    <property type="match status" value="1"/>
</dbReference>
<dbReference type="Proteomes" id="UP000008694">
    <property type="component" value="Unassembled WGS sequence"/>
</dbReference>
<dbReference type="InterPro" id="IPR045058">
    <property type="entry name" value="GIMA/IAN/Toc"/>
</dbReference>
<dbReference type="InterPro" id="IPR006703">
    <property type="entry name" value="G_AIG1"/>
</dbReference>
<dbReference type="EMBL" id="GL348718">
    <property type="protein sequence ID" value="EFH48738.1"/>
    <property type="molecule type" value="Genomic_DNA"/>
</dbReference>
<dbReference type="HOGENOM" id="CLU_010468_0_1_1"/>
<protein>
    <recommendedName>
        <fullName evidence="4">AIG1-type G domain-containing protein</fullName>
    </recommendedName>
</protein>
<keyword evidence="2" id="KW-0342">GTP-binding</keyword>
<gene>
    <name evidence="5" type="ORF">ARALYDRAFT_911269</name>
</gene>
<keyword evidence="3" id="KW-0175">Coiled coil</keyword>
<dbReference type="Pfam" id="PF04548">
    <property type="entry name" value="AIG1"/>
    <property type="match status" value="2"/>
</dbReference>
<keyword evidence="1" id="KW-0547">Nucleotide-binding</keyword>
<dbReference type="PANTHER" id="PTHR10903">
    <property type="entry name" value="GTPASE, IMAP FAMILY MEMBER-RELATED"/>
    <property type="match status" value="1"/>
</dbReference>
<keyword evidence="6" id="KW-1185">Reference proteome</keyword>
<name>D7LXY9_ARALL</name>
<organism evidence="6">
    <name type="scientific">Arabidopsis lyrata subsp. lyrata</name>
    <name type="common">Lyre-leaved rock-cress</name>
    <dbReference type="NCBI Taxonomy" id="81972"/>
    <lineage>
        <taxon>Eukaryota</taxon>
        <taxon>Viridiplantae</taxon>
        <taxon>Streptophyta</taxon>
        <taxon>Embryophyta</taxon>
        <taxon>Tracheophyta</taxon>
        <taxon>Spermatophyta</taxon>
        <taxon>Magnoliopsida</taxon>
        <taxon>eudicotyledons</taxon>
        <taxon>Gunneridae</taxon>
        <taxon>Pentapetalae</taxon>
        <taxon>rosids</taxon>
        <taxon>malvids</taxon>
        <taxon>Brassicales</taxon>
        <taxon>Brassicaceae</taxon>
        <taxon>Camelineae</taxon>
        <taxon>Arabidopsis</taxon>
    </lineage>
</organism>
<dbReference type="AlphaFoldDB" id="D7LXY9"/>
<feature type="domain" description="AIG1-type G" evidence="4">
    <location>
        <begin position="74"/>
        <end position="156"/>
    </location>
</feature>
<dbReference type="Gramene" id="scaffold_603326.1">
    <property type="protein sequence ID" value="scaffold_603326.1"/>
    <property type="gene ID" value="scaffold_603326.1"/>
</dbReference>
<feature type="domain" description="AIG1-type G" evidence="4">
    <location>
        <begin position="2"/>
        <end position="66"/>
    </location>
</feature>